<comment type="catalytic activity">
    <reaction evidence="1">
        <text>3',3'-c-di-GMP + H2O = 5'-phosphoguanylyl(3'-&gt;5')guanosine + H(+)</text>
        <dbReference type="Rhea" id="RHEA:24902"/>
        <dbReference type="ChEBI" id="CHEBI:15377"/>
        <dbReference type="ChEBI" id="CHEBI:15378"/>
        <dbReference type="ChEBI" id="CHEBI:58754"/>
        <dbReference type="ChEBI" id="CHEBI:58805"/>
        <dbReference type="EC" id="3.1.4.52"/>
    </reaction>
    <physiologicalReaction direction="left-to-right" evidence="1">
        <dbReference type="Rhea" id="RHEA:24903"/>
    </physiologicalReaction>
</comment>
<dbReference type="InterPro" id="IPR000700">
    <property type="entry name" value="PAS-assoc_C"/>
</dbReference>
<dbReference type="InterPro" id="IPR035919">
    <property type="entry name" value="EAL_sf"/>
</dbReference>
<dbReference type="CDD" id="cd00156">
    <property type="entry name" value="REC"/>
    <property type="match status" value="1"/>
</dbReference>
<gene>
    <name evidence="8" type="ORF">SAMN05421882_101340</name>
</gene>
<dbReference type="Pfam" id="PF00990">
    <property type="entry name" value="GGDEF"/>
    <property type="match status" value="1"/>
</dbReference>
<dbReference type="PROSITE" id="PS50887">
    <property type="entry name" value="GGDEF"/>
    <property type="match status" value="1"/>
</dbReference>
<evidence type="ECO:0000256" key="2">
    <source>
        <dbReference type="PROSITE-ProRule" id="PRU00169"/>
    </source>
</evidence>
<feature type="modified residue" description="4-aspartylphosphate" evidence="2">
    <location>
        <position position="65"/>
    </location>
</feature>
<dbReference type="EMBL" id="FNNH01000013">
    <property type="protein sequence ID" value="SDW48910.1"/>
    <property type="molecule type" value="Genomic_DNA"/>
</dbReference>
<dbReference type="CDD" id="cd00130">
    <property type="entry name" value="PAS"/>
    <property type="match status" value="1"/>
</dbReference>
<dbReference type="Gene3D" id="3.40.50.2300">
    <property type="match status" value="1"/>
</dbReference>
<dbReference type="InterPro" id="IPR035965">
    <property type="entry name" value="PAS-like_dom_sf"/>
</dbReference>
<dbReference type="SMART" id="SM00091">
    <property type="entry name" value="PAS"/>
    <property type="match status" value="2"/>
</dbReference>
<dbReference type="PROSITE" id="PS50883">
    <property type="entry name" value="EAL"/>
    <property type="match status" value="1"/>
</dbReference>
<dbReference type="SMART" id="SM00448">
    <property type="entry name" value="REC"/>
    <property type="match status" value="1"/>
</dbReference>
<name>A0A1H2TYU8_9PROT</name>
<dbReference type="SUPFAM" id="SSF141868">
    <property type="entry name" value="EAL domain-like"/>
    <property type="match status" value="1"/>
</dbReference>
<dbReference type="Gene3D" id="3.30.450.20">
    <property type="entry name" value="PAS domain"/>
    <property type="match status" value="2"/>
</dbReference>
<organism evidence="8 9">
    <name type="scientific">Nitrosomonas communis</name>
    <dbReference type="NCBI Taxonomy" id="44574"/>
    <lineage>
        <taxon>Bacteria</taxon>
        <taxon>Pseudomonadati</taxon>
        <taxon>Pseudomonadota</taxon>
        <taxon>Betaproteobacteria</taxon>
        <taxon>Nitrosomonadales</taxon>
        <taxon>Nitrosomonadaceae</taxon>
        <taxon>Nitrosomonas</taxon>
    </lineage>
</organism>
<dbReference type="GO" id="GO:0000160">
    <property type="term" value="P:phosphorelay signal transduction system"/>
    <property type="evidence" value="ECO:0007669"/>
    <property type="project" value="InterPro"/>
</dbReference>
<evidence type="ECO:0000259" key="6">
    <source>
        <dbReference type="PROSITE" id="PS50883"/>
    </source>
</evidence>
<keyword evidence="2" id="KW-0597">Phosphoprotein</keyword>
<evidence type="ECO:0000313" key="8">
    <source>
        <dbReference type="EMBL" id="SDW48910.1"/>
    </source>
</evidence>
<feature type="domain" description="PAS" evidence="4">
    <location>
        <begin position="266"/>
        <end position="321"/>
    </location>
</feature>
<dbReference type="InterPro" id="IPR011006">
    <property type="entry name" value="CheY-like_superfamily"/>
</dbReference>
<dbReference type="Pfam" id="PF08448">
    <property type="entry name" value="PAS_4"/>
    <property type="match status" value="1"/>
</dbReference>
<dbReference type="InterPro" id="IPR000014">
    <property type="entry name" value="PAS"/>
</dbReference>
<dbReference type="PANTHER" id="PTHR44757">
    <property type="entry name" value="DIGUANYLATE CYCLASE DGCP"/>
    <property type="match status" value="1"/>
</dbReference>
<feature type="domain" description="GGDEF" evidence="7">
    <location>
        <begin position="424"/>
        <end position="557"/>
    </location>
</feature>
<dbReference type="InterPro" id="IPR001610">
    <property type="entry name" value="PAC"/>
</dbReference>
<dbReference type="InterPro" id="IPR001789">
    <property type="entry name" value="Sig_transdc_resp-reg_receiver"/>
</dbReference>
<dbReference type="InterPro" id="IPR013656">
    <property type="entry name" value="PAS_4"/>
</dbReference>
<protein>
    <submittedName>
        <fullName evidence="8">PAS domain S-box-containing protein/diguanylate cyclase (GGDEF) domain-containing protein</fullName>
    </submittedName>
</protein>
<evidence type="ECO:0000256" key="1">
    <source>
        <dbReference type="ARBA" id="ARBA00051114"/>
    </source>
</evidence>
<dbReference type="Proteomes" id="UP000183454">
    <property type="component" value="Unassembled WGS sequence"/>
</dbReference>
<dbReference type="SMART" id="SM00267">
    <property type="entry name" value="GGDEF"/>
    <property type="match status" value="1"/>
</dbReference>
<evidence type="ECO:0000259" key="7">
    <source>
        <dbReference type="PROSITE" id="PS50887"/>
    </source>
</evidence>
<dbReference type="SUPFAM" id="SSF55785">
    <property type="entry name" value="PYP-like sensor domain (PAS domain)"/>
    <property type="match status" value="2"/>
</dbReference>
<dbReference type="InterPro" id="IPR052155">
    <property type="entry name" value="Biofilm_reg_signaling"/>
</dbReference>
<dbReference type="SMART" id="SM00086">
    <property type="entry name" value="PAC"/>
    <property type="match status" value="2"/>
</dbReference>
<dbReference type="PROSITE" id="PS50110">
    <property type="entry name" value="RESPONSE_REGULATORY"/>
    <property type="match status" value="1"/>
</dbReference>
<sequence>MSTTRKQHLQLPLLRFLFIEDAEDDALLLIDYFESQGLKFDWQRVDTEKGVIAELQKPWDIIFSDYSMPGFSGIRALEIVRQQDADIPFIFISGAIGEDVAVEAMKLGAQDYVMKGNLNRLLPAVNRELQETQKRREHREFNQLLRKLSLAVNQATDSIFITDPAGRIEYVNPAFEKQTGYSAEEVKGKTPAFLYSGLHGDNFYLQLWQTISSGQVYQRTFVNRHKNGELFYEEQVITPLKDEQGHITHFVSTGRDITSRIKVEEERTRLTAILNATPDLVAIFEPEGHLRYLNESGRRLLELSVEKDISRYTIQELFATDKNQQPFAEILAIARQQGSWSGETLLQIPGKKELPVSQVVLAHKESDDTIEYLSTTARDISERKRFEAELQHQATHDRLTSLPNRFLLLEHFASALKNAQRHNYNIAVLFIDLDNFKRINDSLGHTAGDILLEQLAQRLQSCMRSNDTVARHGGDEFTIVINELKDPENILDVLNKLYNAFKHPVIIHNHDVYVTFSIGIALYPHDGDRIEDLLRHADTAMYRAKSMGPNQYCFYASDMNIRGHELLALEADLRRAVAQNEFVLHYQPQIDLHNNRVIGTEGLIRWHHPVRGLVPPADFIPLLERSGMIISVGEWVLRQACKTHRDWRAAGFNDIRISVNVSATQFNDIDLLDKIRYALRDEEMPKHALELEITENILMRDPAGAAEVLESINALGVRIAVDDFGTGYSSLAYLKRFPLDALKIDQTFMTDLTDHSGDAAIVEASISLAHKLDMEVTAEGVETSGQLEFLRTHDCDLVQGYYFCRPLPMPELANVLHEKNKVS</sequence>
<dbReference type="FunFam" id="3.20.20.450:FF:000001">
    <property type="entry name" value="Cyclic di-GMP phosphodiesterase yahA"/>
    <property type="match status" value="1"/>
</dbReference>
<accession>A0A1H2TYU8</accession>
<evidence type="ECO:0000259" key="3">
    <source>
        <dbReference type="PROSITE" id="PS50110"/>
    </source>
</evidence>
<dbReference type="FunFam" id="3.30.70.270:FF:000001">
    <property type="entry name" value="Diguanylate cyclase domain protein"/>
    <property type="match status" value="1"/>
</dbReference>
<dbReference type="InterPro" id="IPR001633">
    <property type="entry name" value="EAL_dom"/>
</dbReference>
<evidence type="ECO:0000313" key="9">
    <source>
        <dbReference type="Proteomes" id="UP000183454"/>
    </source>
</evidence>
<dbReference type="RefSeq" id="WP_074666714.1">
    <property type="nucleotide sequence ID" value="NZ_FNNH01000013.1"/>
</dbReference>
<proteinExistence type="predicted"/>
<dbReference type="Pfam" id="PF00563">
    <property type="entry name" value="EAL"/>
    <property type="match status" value="1"/>
</dbReference>
<dbReference type="GO" id="GO:0071111">
    <property type="term" value="F:cyclic-guanylate-specific phosphodiesterase activity"/>
    <property type="evidence" value="ECO:0007669"/>
    <property type="project" value="UniProtKB-EC"/>
</dbReference>
<feature type="domain" description="Response regulatory" evidence="3">
    <location>
        <begin position="15"/>
        <end position="130"/>
    </location>
</feature>
<feature type="domain" description="EAL" evidence="6">
    <location>
        <begin position="566"/>
        <end position="820"/>
    </location>
</feature>
<dbReference type="Gene3D" id="3.30.70.270">
    <property type="match status" value="1"/>
</dbReference>
<dbReference type="PROSITE" id="PS50113">
    <property type="entry name" value="PAC"/>
    <property type="match status" value="1"/>
</dbReference>
<dbReference type="InterPro" id="IPR029787">
    <property type="entry name" value="Nucleotide_cyclase"/>
</dbReference>
<evidence type="ECO:0000259" key="5">
    <source>
        <dbReference type="PROSITE" id="PS50113"/>
    </source>
</evidence>
<dbReference type="SMART" id="SM00052">
    <property type="entry name" value="EAL"/>
    <property type="match status" value="1"/>
</dbReference>
<evidence type="ECO:0000259" key="4">
    <source>
        <dbReference type="PROSITE" id="PS50112"/>
    </source>
</evidence>
<dbReference type="Pfam" id="PF13426">
    <property type="entry name" value="PAS_9"/>
    <property type="match status" value="1"/>
</dbReference>
<dbReference type="PROSITE" id="PS50112">
    <property type="entry name" value="PAS"/>
    <property type="match status" value="2"/>
</dbReference>
<dbReference type="Gene3D" id="3.20.20.450">
    <property type="entry name" value="EAL domain"/>
    <property type="match status" value="1"/>
</dbReference>
<feature type="domain" description="PAC" evidence="5">
    <location>
        <begin position="215"/>
        <end position="269"/>
    </location>
</feature>
<dbReference type="PANTHER" id="PTHR44757:SF2">
    <property type="entry name" value="BIOFILM ARCHITECTURE MAINTENANCE PROTEIN MBAA"/>
    <property type="match status" value="1"/>
</dbReference>
<dbReference type="NCBIfam" id="TIGR00229">
    <property type="entry name" value="sensory_box"/>
    <property type="match status" value="2"/>
</dbReference>
<dbReference type="SUPFAM" id="SSF52172">
    <property type="entry name" value="CheY-like"/>
    <property type="match status" value="1"/>
</dbReference>
<dbReference type="CDD" id="cd01949">
    <property type="entry name" value="GGDEF"/>
    <property type="match status" value="1"/>
</dbReference>
<dbReference type="Pfam" id="PF00072">
    <property type="entry name" value="Response_reg"/>
    <property type="match status" value="1"/>
</dbReference>
<reference evidence="8 9" key="1">
    <citation type="submission" date="2016-10" db="EMBL/GenBank/DDBJ databases">
        <authorList>
            <person name="de Groot N.N."/>
        </authorList>
    </citation>
    <scope>NUCLEOTIDE SEQUENCE [LARGE SCALE GENOMIC DNA]</scope>
    <source>
        <strain evidence="8 9">Nm110</strain>
    </source>
</reference>
<dbReference type="SUPFAM" id="SSF55073">
    <property type="entry name" value="Nucleotide cyclase"/>
    <property type="match status" value="1"/>
</dbReference>
<dbReference type="GO" id="GO:0071732">
    <property type="term" value="P:cellular response to nitric oxide"/>
    <property type="evidence" value="ECO:0007669"/>
    <property type="project" value="UniProtKB-ARBA"/>
</dbReference>
<feature type="domain" description="PAS" evidence="4">
    <location>
        <begin position="144"/>
        <end position="202"/>
    </location>
</feature>
<dbReference type="InterPro" id="IPR043128">
    <property type="entry name" value="Rev_trsase/Diguanyl_cyclase"/>
</dbReference>
<dbReference type="CDD" id="cd01948">
    <property type="entry name" value="EAL"/>
    <property type="match status" value="1"/>
</dbReference>
<dbReference type="InterPro" id="IPR000160">
    <property type="entry name" value="GGDEF_dom"/>
</dbReference>
<dbReference type="AlphaFoldDB" id="A0A1H2TYU8"/>
<dbReference type="NCBIfam" id="TIGR00254">
    <property type="entry name" value="GGDEF"/>
    <property type="match status" value="1"/>
</dbReference>